<evidence type="ECO:0000313" key="10">
    <source>
        <dbReference type="EMBL" id="RYB05029.1"/>
    </source>
</evidence>
<evidence type="ECO:0000256" key="5">
    <source>
        <dbReference type="ARBA" id="ARBA00022694"/>
    </source>
</evidence>
<dbReference type="PANTHER" id="PTHR45846:SF1">
    <property type="entry name" value="TRNA-DIHYDROURIDINE(47) SYNTHASE [NAD(P)(+)]-LIKE"/>
    <property type="match status" value="1"/>
</dbReference>
<dbReference type="CDD" id="cd02801">
    <property type="entry name" value="DUS_like_FMN"/>
    <property type="match status" value="1"/>
</dbReference>
<keyword evidence="6" id="KW-0521">NADP</keyword>
<name>A0A4Q2RDN9_9HYPH</name>
<evidence type="ECO:0000256" key="3">
    <source>
        <dbReference type="ARBA" id="ARBA00022630"/>
    </source>
</evidence>
<keyword evidence="11" id="KW-1185">Reference proteome</keyword>
<protein>
    <submittedName>
        <fullName evidence="10">tRNA dihydrouridine synthase DusB</fullName>
    </submittedName>
</protein>
<feature type="compositionally biased region" description="Basic residues" evidence="8">
    <location>
        <begin position="19"/>
        <end position="33"/>
    </location>
</feature>
<evidence type="ECO:0000256" key="4">
    <source>
        <dbReference type="ARBA" id="ARBA00022643"/>
    </source>
</evidence>
<dbReference type="Proteomes" id="UP000289411">
    <property type="component" value="Unassembled WGS sequence"/>
</dbReference>
<feature type="region of interest" description="Disordered" evidence="8">
    <location>
        <begin position="14"/>
        <end position="33"/>
    </location>
</feature>
<keyword evidence="4" id="KW-0288">FMN</keyword>
<evidence type="ECO:0000313" key="11">
    <source>
        <dbReference type="Proteomes" id="UP000289411"/>
    </source>
</evidence>
<dbReference type="InterPro" id="IPR035587">
    <property type="entry name" value="DUS-like_FMN-bd"/>
</dbReference>
<dbReference type="AlphaFoldDB" id="A0A4Q2RDN9"/>
<accession>A0A4Q2RDN9</accession>
<feature type="domain" description="DUS-like FMN-binding" evidence="9">
    <location>
        <begin position="69"/>
        <end position="342"/>
    </location>
</feature>
<dbReference type="InterPro" id="IPR004652">
    <property type="entry name" value="DusB-like"/>
</dbReference>
<dbReference type="InterPro" id="IPR013785">
    <property type="entry name" value="Aldolase_TIM"/>
</dbReference>
<dbReference type="EMBL" id="QYBC01000008">
    <property type="protein sequence ID" value="RYB05029.1"/>
    <property type="molecule type" value="Genomic_DNA"/>
</dbReference>
<keyword evidence="3" id="KW-0285">Flavoprotein</keyword>
<keyword evidence="7" id="KW-0560">Oxidoreductase</keyword>
<dbReference type="GO" id="GO:0003723">
    <property type="term" value="F:RNA binding"/>
    <property type="evidence" value="ECO:0007669"/>
    <property type="project" value="TreeGrafter"/>
</dbReference>
<reference evidence="10 11" key="2">
    <citation type="submission" date="2019-02" db="EMBL/GenBank/DDBJ databases">
        <title>'Lichenibacterium ramalinii' gen. nov. sp. nov., 'Lichenibacterium minor' gen. nov. sp. nov.</title>
        <authorList>
            <person name="Pankratov T."/>
        </authorList>
    </citation>
    <scope>NUCLEOTIDE SEQUENCE [LARGE SCALE GENOMIC DNA]</scope>
    <source>
        <strain evidence="10 11">RmlP001</strain>
    </source>
</reference>
<dbReference type="OrthoDB" id="9764501at2"/>
<evidence type="ECO:0000256" key="7">
    <source>
        <dbReference type="ARBA" id="ARBA00023002"/>
    </source>
</evidence>
<evidence type="ECO:0000256" key="2">
    <source>
        <dbReference type="ARBA" id="ARBA00009542"/>
    </source>
</evidence>
<comment type="caution">
    <text evidence="10">The sequence shown here is derived from an EMBL/GenBank/DDBJ whole genome shotgun (WGS) entry which is preliminary data.</text>
</comment>
<comment type="cofactor">
    <cofactor evidence="1">
        <name>FMN</name>
        <dbReference type="ChEBI" id="CHEBI:58210"/>
    </cofactor>
</comment>
<organism evidence="10 11">
    <name type="scientific">Lichenibacterium ramalinae</name>
    <dbReference type="NCBI Taxonomy" id="2316527"/>
    <lineage>
        <taxon>Bacteria</taxon>
        <taxon>Pseudomonadati</taxon>
        <taxon>Pseudomonadota</taxon>
        <taxon>Alphaproteobacteria</taxon>
        <taxon>Hyphomicrobiales</taxon>
        <taxon>Lichenihabitantaceae</taxon>
        <taxon>Lichenibacterium</taxon>
    </lineage>
</organism>
<dbReference type="NCBIfam" id="TIGR00737">
    <property type="entry name" value="nifR3_yhdG"/>
    <property type="match status" value="1"/>
</dbReference>
<dbReference type="Pfam" id="PF01207">
    <property type="entry name" value="Dus"/>
    <property type="match status" value="1"/>
</dbReference>
<dbReference type="SUPFAM" id="SSF51395">
    <property type="entry name" value="FMN-linked oxidoreductases"/>
    <property type="match status" value="1"/>
</dbReference>
<keyword evidence="5" id="KW-0819">tRNA processing</keyword>
<evidence type="ECO:0000256" key="1">
    <source>
        <dbReference type="ARBA" id="ARBA00001917"/>
    </source>
</evidence>
<dbReference type="InterPro" id="IPR018517">
    <property type="entry name" value="tRNA_hU_synthase_CS"/>
</dbReference>
<dbReference type="PROSITE" id="PS01136">
    <property type="entry name" value="UPF0034"/>
    <property type="match status" value="1"/>
</dbReference>
<dbReference type="GO" id="GO:0017150">
    <property type="term" value="F:tRNA dihydrouridine synthase activity"/>
    <property type="evidence" value="ECO:0007669"/>
    <property type="project" value="InterPro"/>
</dbReference>
<reference evidence="10 11" key="1">
    <citation type="submission" date="2018-09" db="EMBL/GenBank/DDBJ databases">
        <authorList>
            <person name="Grouzdev D.S."/>
            <person name="Krutkina M.S."/>
        </authorList>
    </citation>
    <scope>NUCLEOTIDE SEQUENCE [LARGE SCALE GENOMIC DNA]</scope>
    <source>
        <strain evidence="10 11">RmlP001</strain>
    </source>
</reference>
<gene>
    <name evidence="10" type="primary">dusB</name>
    <name evidence="10" type="ORF">D3272_11250</name>
</gene>
<dbReference type="GO" id="GO:0050660">
    <property type="term" value="F:flavin adenine dinucleotide binding"/>
    <property type="evidence" value="ECO:0007669"/>
    <property type="project" value="InterPro"/>
</dbReference>
<dbReference type="Gene3D" id="3.20.20.70">
    <property type="entry name" value="Aldolase class I"/>
    <property type="match status" value="1"/>
</dbReference>
<proteinExistence type="inferred from homology"/>
<dbReference type="PANTHER" id="PTHR45846">
    <property type="entry name" value="TRNA-DIHYDROURIDINE(47) SYNTHASE [NAD(P)(+)]-LIKE"/>
    <property type="match status" value="1"/>
</dbReference>
<comment type="similarity">
    <text evidence="2">Belongs to the Dus family.</text>
</comment>
<evidence type="ECO:0000256" key="6">
    <source>
        <dbReference type="ARBA" id="ARBA00022857"/>
    </source>
</evidence>
<evidence type="ECO:0000259" key="9">
    <source>
        <dbReference type="Pfam" id="PF01207"/>
    </source>
</evidence>
<evidence type="ECO:0000256" key="8">
    <source>
        <dbReference type="SAM" id="MobiDB-lite"/>
    </source>
</evidence>
<sequence length="390" mass="39973">MRAAIRTGVESGIGPWPIRRARPRPARRDRHARTATPVIASTPACGSGPTLDGAPLRIGGLVLSGRAFLAPMAGVTDVGMRRVAQRFGAALTVSEMVVGDHLARGEAASLARAMGAGLAPHVVQLAGCRAEALAEGARAAEDGGAAVIDINMGCPAKKVTGGLAGSALMRDLDAAVRLIAATVAAVSVPVTVKMRLGWDEASLNAPELARRAAAEGVALVTVHGRTRQQFYKGRADWSAVAAVKRAVPVPVVVNGDCLSPADARAMLAASGADAVMVGRAAVGRPWLVGAIAAALRGEVPVVPSLAARREAALDHFDALLSVFGAAQGNRHARKHLVAYAEHRLDEVPDAAGQAAVLALRTAMATSDDHCATRAALARVFDIPDRVGIAA</sequence>